<keyword evidence="5" id="KW-0560">Oxidoreductase</keyword>
<dbReference type="InterPro" id="IPR006115">
    <property type="entry name" value="6PGDH_NADP-bd"/>
</dbReference>
<comment type="similarity">
    <text evidence="2">Belongs to the HIBADH-related family. 3-hydroxyisobutyrate dehydrogenase subfamily.</text>
</comment>
<comment type="caution">
    <text evidence="11">The sequence shown here is derived from an EMBL/GenBank/DDBJ whole genome shotgun (WGS) entry which is preliminary data.</text>
</comment>
<dbReference type="InterPro" id="IPR036291">
    <property type="entry name" value="NAD(P)-bd_dom_sf"/>
</dbReference>
<dbReference type="InterPro" id="IPR015815">
    <property type="entry name" value="HIBADH-related"/>
</dbReference>
<keyword evidence="4" id="KW-0101">Branched-chain amino acid catabolism</keyword>
<feature type="domain" description="3-hydroxyisobutyrate dehydrogenase-like NAD-binding" evidence="10">
    <location>
        <begin position="150"/>
        <end position="277"/>
    </location>
</feature>
<dbReference type="InterPro" id="IPR002204">
    <property type="entry name" value="3-OH-isobutyrate_DH-rel_CS"/>
</dbReference>
<dbReference type="InterPro" id="IPR029154">
    <property type="entry name" value="HIBADH-like_NADP-bd"/>
</dbReference>
<dbReference type="GO" id="GO:0051287">
    <property type="term" value="F:NAD binding"/>
    <property type="evidence" value="ECO:0007669"/>
    <property type="project" value="InterPro"/>
</dbReference>
<dbReference type="Proteomes" id="UP001149074">
    <property type="component" value="Unassembled WGS sequence"/>
</dbReference>
<proteinExistence type="inferred from homology"/>
<dbReference type="RefSeq" id="XP_056479979.1">
    <property type="nucleotide sequence ID" value="XM_056612755.1"/>
</dbReference>
<evidence type="ECO:0000256" key="8">
    <source>
        <dbReference type="PIRSR" id="PIRSR000103-1"/>
    </source>
</evidence>
<accession>A0A9W9G566</accession>
<name>A0A9W9G566_9EURO</name>
<keyword evidence="6" id="KW-0520">NAD</keyword>
<feature type="active site" evidence="8">
    <location>
        <position position="156"/>
    </location>
</feature>
<feature type="domain" description="6-phosphogluconate dehydrogenase NADP-binding" evidence="9">
    <location>
        <begin position="48"/>
        <end position="147"/>
    </location>
</feature>
<dbReference type="PANTHER" id="PTHR22981">
    <property type="entry name" value="3-HYDROXYISOBUTYRATE DEHYDROGENASE-RELATED"/>
    <property type="match status" value="1"/>
</dbReference>
<dbReference type="PANTHER" id="PTHR22981:SF7">
    <property type="entry name" value="3-HYDROXYISOBUTYRATE DEHYDROGENASE, MITOCHONDRIAL"/>
    <property type="match status" value="1"/>
</dbReference>
<evidence type="ECO:0000313" key="11">
    <source>
        <dbReference type="EMBL" id="KAJ5112206.1"/>
    </source>
</evidence>
<dbReference type="SUPFAM" id="SSF51735">
    <property type="entry name" value="NAD(P)-binding Rossmann-fold domains"/>
    <property type="match status" value="1"/>
</dbReference>
<dbReference type="PROSITE" id="PS00895">
    <property type="entry name" value="3_HYDROXYISOBUT_DH"/>
    <property type="match status" value="1"/>
</dbReference>
<evidence type="ECO:0000256" key="4">
    <source>
        <dbReference type="ARBA" id="ARBA00022456"/>
    </source>
</evidence>
<dbReference type="Gene3D" id="3.40.50.720">
    <property type="entry name" value="NAD(P)-binding Rossmann-like Domain"/>
    <property type="match status" value="2"/>
</dbReference>
<dbReference type="PIRSF" id="PIRSF000103">
    <property type="entry name" value="HIBADH"/>
    <property type="match status" value="1"/>
</dbReference>
<evidence type="ECO:0000256" key="5">
    <source>
        <dbReference type="ARBA" id="ARBA00023002"/>
    </source>
</evidence>
<evidence type="ECO:0000256" key="7">
    <source>
        <dbReference type="ARBA" id="ARBA00049197"/>
    </source>
</evidence>
<keyword evidence="12" id="KW-1185">Reference proteome</keyword>
<reference evidence="11" key="2">
    <citation type="journal article" date="2023" name="IMA Fungus">
        <title>Comparative genomic study of the Penicillium genus elucidates a diverse pangenome and 15 lateral gene transfer events.</title>
        <authorList>
            <person name="Petersen C."/>
            <person name="Sorensen T."/>
            <person name="Nielsen M.R."/>
            <person name="Sondergaard T.E."/>
            <person name="Sorensen J.L."/>
            <person name="Fitzpatrick D.A."/>
            <person name="Frisvad J.C."/>
            <person name="Nielsen K.L."/>
        </authorList>
    </citation>
    <scope>NUCLEOTIDE SEQUENCE</scope>
    <source>
        <strain evidence="11">IBT 30761</strain>
    </source>
</reference>
<evidence type="ECO:0000259" key="10">
    <source>
        <dbReference type="Pfam" id="PF14833"/>
    </source>
</evidence>
<dbReference type="InterPro" id="IPR008927">
    <property type="entry name" value="6-PGluconate_DH-like_C_sf"/>
</dbReference>
<evidence type="ECO:0000256" key="3">
    <source>
        <dbReference type="ARBA" id="ARBA00012991"/>
    </source>
</evidence>
<dbReference type="FunFam" id="1.10.1040.10:FF:000006">
    <property type="entry name" value="3-hydroxyisobutyrate dehydrogenase"/>
    <property type="match status" value="1"/>
</dbReference>
<dbReference type="GO" id="GO:0050661">
    <property type="term" value="F:NADP binding"/>
    <property type="evidence" value="ECO:0007669"/>
    <property type="project" value="InterPro"/>
</dbReference>
<reference evidence="11" key="1">
    <citation type="submission" date="2022-11" db="EMBL/GenBank/DDBJ databases">
        <authorList>
            <person name="Petersen C."/>
        </authorList>
    </citation>
    <scope>NUCLEOTIDE SEQUENCE</scope>
    <source>
        <strain evidence="11">IBT 30761</strain>
    </source>
</reference>
<comment type="pathway">
    <text evidence="1">Amino-acid degradation; L-valine degradation.</text>
</comment>
<dbReference type="OrthoDB" id="21615at2759"/>
<evidence type="ECO:0000313" key="12">
    <source>
        <dbReference type="Proteomes" id="UP001149074"/>
    </source>
</evidence>
<dbReference type="Pfam" id="PF03446">
    <property type="entry name" value="NAD_binding_2"/>
    <property type="match status" value="1"/>
</dbReference>
<comment type="catalytic activity">
    <reaction evidence="7">
        <text>3-hydroxy-2-methylpropanoate + NAD(+) = 2-methyl-3-oxopropanoate + NADH + H(+)</text>
        <dbReference type="Rhea" id="RHEA:17681"/>
        <dbReference type="ChEBI" id="CHEBI:11805"/>
        <dbReference type="ChEBI" id="CHEBI:15378"/>
        <dbReference type="ChEBI" id="CHEBI:57540"/>
        <dbReference type="ChEBI" id="CHEBI:57700"/>
        <dbReference type="ChEBI" id="CHEBI:57945"/>
        <dbReference type="EC" id="1.1.1.31"/>
    </reaction>
</comment>
<dbReference type="AlphaFoldDB" id="A0A9W9G566"/>
<dbReference type="GO" id="GO:0005739">
    <property type="term" value="C:mitochondrion"/>
    <property type="evidence" value="ECO:0007669"/>
    <property type="project" value="TreeGrafter"/>
</dbReference>
<dbReference type="EMBL" id="JAPQKI010000001">
    <property type="protein sequence ID" value="KAJ5112206.1"/>
    <property type="molecule type" value="Genomic_DNA"/>
</dbReference>
<evidence type="ECO:0000256" key="2">
    <source>
        <dbReference type="ARBA" id="ARBA00006013"/>
    </source>
</evidence>
<dbReference type="Pfam" id="PF14833">
    <property type="entry name" value="NAD_binding_11"/>
    <property type="match status" value="1"/>
</dbReference>
<gene>
    <name evidence="11" type="ORF">N7532_000251</name>
</gene>
<evidence type="ECO:0000256" key="6">
    <source>
        <dbReference type="ARBA" id="ARBA00023027"/>
    </source>
</evidence>
<dbReference type="SUPFAM" id="SSF48179">
    <property type="entry name" value="6-phosphogluconate dehydrogenase C-terminal domain-like"/>
    <property type="match status" value="1"/>
</dbReference>
<dbReference type="Gene3D" id="1.10.1040.10">
    <property type="entry name" value="N-(1-d-carboxylethyl)-l-norvaline Dehydrogenase, domain 2"/>
    <property type="match status" value="1"/>
</dbReference>
<organism evidence="11 12">
    <name type="scientific">Penicillium argentinense</name>
    <dbReference type="NCBI Taxonomy" id="1131581"/>
    <lineage>
        <taxon>Eukaryota</taxon>
        <taxon>Fungi</taxon>
        <taxon>Dikarya</taxon>
        <taxon>Ascomycota</taxon>
        <taxon>Pezizomycotina</taxon>
        <taxon>Eurotiomycetes</taxon>
        <taxon>Eurotiomycetidae</taxon>
        <taxon>Eurotiales</taxon>
        <taxon>Aspergillaceae</taxon>
        <taxon>Penicillium</taxon>
    </lineage>
</organism>
<dbReference type="GO" id="GO:0006574">
    <property type="term" value="P:L-valine catabolic process"/>
    <property type="evidence" value="ECO:0007669"/>
    <property type="project" value="TreeGrafter"/>
</dbReference>
<dbReference type="GeneID" id="81351734"/>
<dbReference type="GO" id="GO:0008442">
    <property type="term" value="F:3-hydroxyisobutyrate dehydrogenase activity"/>
    <property type="evidence" value="ECO:0007669"/>
    <property type="project" value="UniProtKB-EC"/>
</dbReference>
<evidence type="ECO:0000256" key="1">
    <source>
        <dbReference type="ARBA" id="ARBA00005109"/>
    </source>
</evidence>
<dbReference type="EC" id="1.1.1.31" evidence="3"/>
<dbReference type="InterPro" id="IPR013328">
    <property type="entry name" value="6PGD_dom2"/>
</dbReference>
<protein>
    <recommendedName>
        <fullName evidence="3">3-hydroxyisobutyrate dehydrogenase</fullName>
        <ecNumber evidence="3">1.1.1.31</ecNumber>
    </recommendedName>
</protein>
<sequence>MAAQDEVHTWAFIGLGNMGGPMALNLHRRLPASDEMLVYDTDISAAEMVVEEASAEEVCTSLLVHKGSPRPGRLIIDCSTIDPVTSRRIHRILESTGFGTFVDAPMSGGVVGARAATLSFMVGGTEDTFRRVQPILNRMGRNVVHCGKHGTGLSAKLANNYLLAINNLATAEAMNFGVKAGLDPLILARIINSATGRNWASEVNNPVPGVDKAAPASRQYQGGFASALMNKDLKLAITAAEQVRAPLLLSQAASDIYGKLEGDKRYAGLDFSAVYDYLQGNEKAKL</sequence>
<evidence type="ECO:0000259" key="9">
    <source>
        <dbReference type="Pfam" id="PF03446"/>
    </source>
</evidence>